<dbReference type="Pfam" id="PF02518">
    <property type="entry name" value="HATPase_c"/>
    <property type="match status" value="1"/>
</dbReference>
<feature type="domain" description="4Fe-4S" evidence="10">
    <location>
        <begin position="366"/>
        <end position="427"/>
    </location>
</feature>
<dbReference type="Pfam" id="PF00512">
    <property type="entry name" value="HisKA"/>
    <property type="match status" value="1"/>
</dbReference>
<dbReference type="PANTHER" id="PTHR43065">
    <property type="entry name" value="SENSOR HISTIDINE KINASE"/>
    <property type="match status" value="1"/>
</dbReference>
<comment type="catalytic activity">
    <reaction evidence="1">
        <text>ATP + protein L-histidine = ADP + protein N-phospho-L-histidine.</text>
        <dbReference type="EC" id="2.7.13.3"/>
    </reaction>
</comment>
<dbReference type="InterPro" id="IPR003594">
    <property type="entry name" value="HATPase_dom"/>
</dbReference>
<dbReference type="GO" id="GO:0000155">
    <property type="term" value="F:phosphorelay sensor kinase activity"/>
    <property type="evidence" value="ECO:0007669"/>
    <property type="project" value="InterPro"/>
</dbReference>
<dbReference type="InterPro" id="IPR036890">
    <property type="entry name" value="HATPase_C_sf"/>
</dbReference>
<dbReference type="InterPro" id="IPR017896">
    <property type="entry name" value="4Fe4S_Fe-S-bd"/>
</dbReference>
<dbReference type="SUPFAM" id="SSF47384">
    <property type="entry name" value="Homodimeric domain of signal transducing histidine kinase"/>
    <property type="match status" value="1"/>
</dbReference>
<dbReference type="InterPro" id="IPR009016">
    <property type="entry name" value="Fe_hydrogenase"/>
</dbReference>
<gene>
    <name evidence="11" type="ORF">GYA55_00855</name>
</gene>
<keyword evidence="5" id="KW-0479">Metal-binding</keyword>
<evidence type="ECO:0000313" key="12">
    <source>
        <dbReference type="Proteomes" id="UP000524246"/>
    </source>
</evidence>
<evidence type="ECO:0000256" key="5">
    <source>
        <dbReference type="ARBA" id="ARBA00022723"/>
    </source>
</evidence>
<dbReference type="AlphaFoldDB" id="A0A7X9IJ51"/>
<feature type="domain" description="Histidine kinase" evidence="8">
    <location>
        <begin position="454"/>
        <end position="651"/>
    </location>
</feature>
<keyword evidence="4" id="KW-0597">Phosphoprotein</keyword>
<comment type="caution">
    <text evidence="11">The sequence shown here is derived from an EMBL/GenBank/DDBJ whole genome shotgun (WGS) entry which is preliminary data.</text>
</comment>
<evidence type="ECO:0000256" key="7">
    <source>
        <dbReference type="ARBA" id="ARBA00023014"/>
    </source>
</evidence>
<dbReference type="PANTHER" id="PTHR43065:SF42">
    <property type="entry name" value="TWO-COMPONENT SENSOR PPRA"/>
    <property type="match status" value="1"/>
</dbReference>
<evidence type="ECO:0000256" key="6">
    <source>
        <dbReference type="ARBA" id="ARBA00023004"/>
    </source>
</evidence>
<evidence type="ECO:0000259" key="10">
    <source>
        <dbReference type="PROSITE" id="PS51656"/>
    </source>
</evidence>
<evidence type="ECO:0000256" key="4">
    <source>
        <dbReference type="ARBA" id="ARBA00022553"/>
    </source>
</evidence>
<keyword evidence="3" id="KW-0004">4Fe-4S</keyword>
<dbReference type="SMART" id="SM00388">
    <property type="entry name" value="HisKA"/>
    <property type="match status" value="1"/>
</dbReference>
<proteinExistence type="predicted"/>
<dbReference type="Pfam" id="PF02906">
    <property type="entry name" value="Fe_hyd_lg_C"/>
    <property type="match status" value="1"/>
</dbReference>
<dbReference type="Proteomes" id="UP000524246">
    <property type="component" value="Unassembled WGS sequence"/>
</dbReference>
<evidence type="ECO:0000259" key="9">
    <source>
        <dbReference type="PROSITE" id="PS51379"/>
    </source>
</evidence>
<evidence type="ECO:0000313" key="11">
    <source>
        <dbReference type="EMBL" id="NMC61694.1"/>
    </source>
</evidence>
<keyword evidence="7" id="KW-0411">Iron-sulfur</keyword>
<dbReference type="Gene3D" id="3.30.565.10">
    <property type="entry name" value="Histidine kinase-like ATPase, C-terminal domain"/>
    <property type="match status" value="1"/>
</dbReference>
<evidence type="ECO:0000256" key="1">
    <source>
        <dbReference type="ARBA" id="ARBA00000085"/>
    </source>
</evidence>
<feature type="domain" description="4Fe-4S ferredoxin-type" evidence="9">
    <location>
        <begin position="37"/>
        <end position="66"/>
    </location>
</feature>
<dbReference type="InterPro" id="IPR004108">
    <property type="entry name" value="Fe_hydrogenase_lsu_C"/>
</dbReference>
<dbReference type="InterPro" id="IPR003661">
    <property type="entry name" value="HisK_dim/P_dom"/>
</dbReference>
<dbReference type="EC" id="2.7.13.3" evidence="2"/>
<dbReference type="Gene3D" id="3.30.70.20">
    <property type="match status" value="1"/>
</dbReference>
<dbReference type="GO" id="GO:0046872">
    <property type="term" value="F:metal ion binding"/>
    <property type="evidence" value="ECO:0007669"/>
    <property type="project" value="UniProtKB-KW"/>
</dbReference>
<dbReference type="PROSITE" id="PS51379">
    <property type="entry name" value="4FE4S_FER_2"/>
    <property type="match status" value="2"/>
</dbReference>
<dbReference type="SMART" id="SM00387">
    <property type="entry name" value="HATPase_c"/>
    <property type="match status" value="1"/>
</dbReference>
<dbReference type="Gene3D" id="3.40.950.10">
    <property type="entry name" value="Fe-only Hydrogenase (Larger Subunit), Chain L, domain 3"/>
    <property type="match status" value="1"/>
</dbReference>
<dbReference type="CDD" id="cd00082">
    <property type="entry name" value="HisKA"/>
    <property type="match status" value="1"/>
</dbReference>
<reference evidence="11 12" key="1">
    <citation type="journal article" date="2020" name="Biotechnol. Biofuels">
        <title>New insights from the biogas microbiome by comprehensive genome-resolved metagenomics of nearly 1600 species originating from multiple anaerobic digesters.</title>
        <authorList>
            <person name="Campanaro S."/>
            <person name="Treu L."/>
            <person name="Rodriguez-R L.M."/>
            <person name="Kovalovszki A."/>
            <person name="Ziels R.M."/>
            <person name="Maus I."/>
            <person name="Zhu X."/>
            <person name="Kougias P.G."/>
            <person name="Basile A."/>
            <person name="Luo G."/>
            <person name="Schluter A."/>
            <person name="Konstantinidis K.T."/>
            <person name="Angelidaki I."/>
        </authorList>
    </citation>
    <scope>NUCLEOTIDE SEQUENCE [LARGE SCALE GENOMIC DNA]</scope>
    <source>
        <strain evidence="11">AS27yjCOA_65</strain>
    </source>
</reference>
<evidence type="ECO:0000256" key="2">
    <source>
        <dbReference type="ARBA" id="ARBA00012438"/>
    </source>
</evidence>
<name>A0A7X9IJ51_9DELT</name>
<keyword evidence="6" id="KW-0408">Iron</keyword>
<feature type="domain" description="4Fe-4S ferredoxin-type" evidence="9">
    <location>
        <begin position="6"/>
        <end position="36"/>
    </location>
</feature>
<dbReference type="InterPro" id="IPR005467">
    <property type="entry name" value="His_kinase_dom"/>
</dbReference>
<dbReference type="PRINTS" id="PR00344">
    <property type="entry name" value="BCTRLSENSOR"/>
</dbReference>
<dbReference type="PROSITE" id="PS51656">
    <property type="entry name" value="4FE4S"/>
    <property type="match status" value="1"/>
</dbReference>
<dbReference type="InterPro" id="IPR036097">
    <property type="entry name" value="HisK_dim/P_sf"/>
</dbReference>
<dbReference type="SUPFAM" id="SSF55874">
    <property type="entry name" value="ATPase domain of HSP90 chaperone/DNA topoisomerase II/histidine kinase"/>
    <property type="match status" value="1"/>
</dbReference>
<organism evidence="11 12">
    <name type="scientific">SAR324 cluster bacterium</name>
    <dbReference type="NCBI Taxonomy" id="2024889"/>
    <lineage>
        <taxon>Bacteria</taxon>
        <taxon>Deltaproteobacteria</taxon>
        <taxon>SAR324 cluster</taxon>
    </lineage>
</organism>
<dbReference type="Pfam" id="PF04060">
    <property type="entry name" value="FeS"/>
    <property type="match status" value="1"/>
</dbReference>
<dbReference type="SUPFAM" id="SSF54862">
    <property type="entry name" value="4Fe-4S ferredoxins"/>
    <property type="match status" value="1"/>
</dbReference>
<dbReference type="Gene3D" id="1.10.15.40">
    <property type="entry name" value="Electron transport complex subunit B, putative Fe-S cluster"/>
    <property type="match status" value="1"/>
</dbReference>
<dbReference type="PROSITE" id="PS50109">
    <property type="entry name" value="HIS_KIN"/>
    <property type="match status" value="1"/>
</dbReference>
<evidence type="ECO:0000256" key="3">
    <source>
        <dbReference type="ARBA" id="ARBA00022485"/>
    </source>
</evidence>
<feature type="non-terminal residue" evidence="11">
    <location>
        <position position="651"/>
    </location>
</feature>
<dbReference type="Pfam" id="PF13237">
    <property type="entry name" value="Fer4_10"/>
    <property type="match status" value="1"/>
</dbReference>
<dbReference type="Gene3D" id="1.10.287.130">
    <property type="match status" value="1"/>
</dbReference>
<protein>
    <recommendedName>
        <fullName evidence="2">histidine kinase</fullName>
        <ecNumber evidence="2">2.7.13.3</ecNumber>
    </recommendedName>
</protein>
<dbReference type="EMBL" id="JAAZON010000029">
    <property type="protein sequence ID" value="NMC61694.1"/>
    <property type="molecule type" value="Genomic_DNA"/>
</dbReference>
<dbReference type="InterPro" id="IPR007202">
    <property type="entry name" value="4Fe-4S_dom"/>
</dbReference>
<dbReference type="InterPro" id="IPR004358">
    <property type="entry name" value="Sig_transdc_His_kin-like_C"/>
</dbReference>
<accession>A0A7X9IJ51</accession>
<sequence>MRTETPRPFINTIKSLCRMCYTCVRECPAKAIRIIDGQAAVIPERCIACGNCVKVCSQGAKRWVSSLEELESLLKSGKPTAACIAPSFPAEFVEYPAEVLVGMLRKLGFKYVTEVAFGAELVAEKYRKLFDEVNGHRYISTCCPAIIGYVERYYPNLLDSLAPIVSPMVAMARVLHKLHGSELKIVFIGPCVAKKAEAVSQKVPGEVDVVLTFTELREYFEMKGVMPGSVTSSDFDPPFGSTGNLFPISHGMLQTAGIQEDLIAADVVSTEGRSNFIEALREFAEGNLDVKLLEVLCCQGCIMGPGMSNSDPLFRKRSSVSRYTRKRLQELDTKSCEKDLEKHSDINLHRCFSSYDQRIRTPDRKELEEILIRMGKKSVQDELNCGACGYDTCVEHAIAIYEGLAESEMCLPYTIDRLKETVGELAISHDQLANAQEALMQSEKLASMGQLAAGVAHEVNNPLAVVLMYAHILLEECPEGSPMREDLKTIVKEADRCKKIVAGLLNFARKNRLMRQPRDIKELVSQALKILPAPPNVLVKTLHNIEDPEVLIDGDQMLQVLTNLISNAFQAMDKGGVLTIETSGDDEKVELRVSDTGHGIAPDNIKKIFEPFFTTKSLGKGVGLGLAVTYGIVKMHRGEIVVESNADPSVG</sequence>
<evidence type="ECO:0000259" key="8">
    <source>
        <dbReference type="PROSITE" id="PS50109"/>
    </source>
</evidence>
<dbReference type="SUPFAM" id="SSF53920">
    <property type="entry name" value="Fe-only hydrogenase"/>
    <property type="match status" value="1"/>
</dbReference>
<dbReference type="GO" id="GO:0051539">
    <property type="term" value="F:4 iron, 4 sulfur cluster binding"/>
    <property type="evidence" value="ECO:0007669"/>
    <property type="project" value="UniProtKB-KW"/>
</dbReference>